<feature type="compositionally biased region" description="Basic and acidic residues" evidence="1">
    <location>
        <begin position="30"/>
        <end position="45"/>
    </location>
</feature>
<dbReference type="EMBL" id="JACKWZ010000084">
    <property type="protein sequence ID" value="KAF9416762.1"/>
    <property type="molecule type" value="Genomic_DNA"/>
</dbReference>
<sequence length="76" mass="8429">MRRDCLKLRLSDPSPGSLSFHASDSEEESSDRGSRSSRSGMEEPHVLPITVTAAQVNKVAEFLSMDIYLFIMALNL</sequence>
<organism evidence="2 3">
    <name type="scientific">Spodoptera exigua</name>
    <name type="common">Beet armyworm</name>
    <name type="synonym">Noctua fulgens</name>
    <dbReference type="NCBI Taxonomy" id="7107"/>
    <lineage>
        <taxon>Eukaryota</taxon>
        <taxon>Metazoa</taxon>
        <taxon>Ecdysozoa</taxon>
        <taxon>Arthropoda</taxon>
        <taxon>Hexapoda</taxon>
        <taxon>Insecta</taxon>
        <taxon>Pterygota</taxon>
        <taxon>Neoptera</taxon>
        <taxon>Endopterygota</taxon>
        <taxon>Lepidoptera</taxon>
        <taxon>Glossata</taxon>
        <taxon>Ditrysia</taxon>
        <taxon>Noctuoidea</taxon>
        <taxon>Noctuidae</taxon>
        <taxon>Amphipyrinae</taxon>
        <taxon>Spodoptera</taxon>
    </lineage>
</organism>
<gene>
    <name evidence="2" type="ORF">HW555_005991</name>
</gene>
<evidence type="ECO:0000313" key="3">
    <source>
        <dbReference type="Proteomes" id="UP000648187"/>
    </source>
</evidence>
<evidence type="ECO:0000256" key="1">
    <source>
        <dbReference type="SAM" id="MobiDB-lite"/>
    </source>
</evidence>
<comment type="caution">
    <text evidence="2">The sequence shown here is derived from an EMBL/GenBank/DDBJ whole genome shotgun (WGS) entry which is preliminary data.</text>
</comment>
<evidence type="ECO:0000313" key="2">
    <source>
        <dbReference type="EMBL" id="KAF9416762.1"/>
    </source>
</evidence>
<reference evidence="2" key="1">
    <citation type="submission" date="2020-08" db="EMBL/GenBank/DDBJ databases">
        <title>Spodoptera exigua strain:BAW_Kor-Di-RS1 Genome sequencing and assembly.</title>
        <authorList>
            <person name="Kim J."/>
            <person name="Nam H.Y."/>
            <person name="Kwon M."/>
            <person name="Choi J.H."/>
            <person name="Cho S.R."/>
            <person name="Kim G.-H."/>
        </authorList>
    </citation>
    <scope>NUCLEOTIDE SEQUENCE</scope>
    <source>
        <strain evidence="2">BAW_Kor-Di-RS1</strain>
        <tissue evidence="2">Whole-body</tissue>
    </source>
</reference>
<protein>
    <submittedName>
        <fullName evidence="2">Uncharacterized protein</fullName>
    </submittedName>
</protein>
<accession>A0A835GGY8</accession>
<proteinExistence type="predicted"/>
<keyword evidence="3" id="KW-1185">Reference proteome</keyword>
<name>A0A835GGY8_SPOEX</name>
<dbReference type="AlphaFoldDB" id="A0A835GGY8"/>
<dbReference type="Proteomes" id="UP000648187">
    <property type="component" value="Unassembled WGS sequence"/>
</dbReference>
<feature type="compositionally biased region" description="Basic and acidic residues" evidence="1">
    <location>
        <begin position="1"/>
        <end position="10"/>
    </location>
</feature>
<feature type="region of interest" description="Disordered" evidence="1">
    <location>
        <begin position="1"/>
        <end position="46"/>
    </location>
</feature>